<protein>
    <submittedName>
        <fullName evidence="3">Uncharacterized protein</fullName>
    </submittedName>
</protein>
<dbReference type="AlphaFoldDB" id="A0A9P4NN41"/>
<comment type="caution">
    <text evidence="3">The sequence shown here is derived from an EMBL/GenBank/DDBJ whole genome shotgun (WGS) entry which is preliminary data.</text>
</comment>
<evidence type="ECO:0000256" key="1">
    <source>
        <dbReference type="SAM" id="Coils"/>
    </source>
</evidence>
<keyword evidence="1" id="KW-0175">Coiled coil</keyword>
<evidence type="ECO:0000256" key="2">
    <source>
        <dbReference type="SAM" id="MobiDB-lite"/>
    </source>
</evidence>
<name>A0A9P4NN41_9PEZI</name>
<feature type="region of interest" description="Disordered" evidence="2">
    <location>
        <begin position="83"/>
        <end position="121"/>
    </location>
</feature>
<sequence length="261" mass="28975">MELGEIDEVASRRQEDRMAAIERQLTKAINAQAELSRENTALKEDNKALRKSHDALKKLVEHCVREGLIASKANACLDNISSEMVSSPDHRPKDSRSDSAFPSGGSVKNGSALEDTDASTVQKLTTSQEKLTKNILAMEKAAADFKKSAENRLLTFQEQTERDIRGIKKAINHIIDGVDSTRRATAHAWLKDGMILKNVREEVASLWGQVSRLEVMTVVPDKAQVNNQRDRIAVSSFNCVVVDINTSFSFKLHVMLTIFPS</sequence>
<gene>
    <name evidence="3" type="ORF">EJ08DRAFT_313298</name>
</gene>
<reference evidence="3" key="1">
    <citation type="journal article" date="2020" name="Stud. Mycol.">
        <title>101 Dothideomycetes genomes: a test case for predicting lifestyles and emergence of pathogens.</title>
        <authorList>
            <person name="Haridas S."/>
            <person name="Albert R."/>
            <person name="Binder M."/>
            <person name="Bloem J."/>
            <person name="Labutti K."/>
            <person name="Salamov A."/>
            <person name="Andreopoulos B."/>
            <person name="Baker S."/>
            <person name="Barry K."/>
            <person name="Bills G."/>
            <person name="Bluhm B."/>
            <person name="Cannon C."/>
            <person name="Castanera R."/>
            <person name="Culley D."/>
            <person name="Daum C."/>
            <person name="Ezra D."/>
            <person name="Gonzalez J."/>
            <person name="Henrissat B."/>
            <person name="Kuo A."/>
            <person name="Liang C."/>
            <person name="Lipzen A."/>
            <person name="Lutzoni F."/>
            <person name="Magnuson J."/>
            <person name="Mondo S."/>
            <person name="Nolan M."/>
            <person name="Ohm R."/>
            <person name="Pangilinan J."/>
            <person name="Park H.-J."/>
            <person name="Ramirez L."/>
            <person name="Alfaro M."/>
            <person name="Sun H."/>
            <person name="Tritt A."/>
            <person name="Yoshinaga Y."/>
            <person name="Zwiers L.-H."/>
            <person name="Turgeon B."/>
            <person name="Goodwin S."/>
            <person name="Spatafora J."/>
            <person name="Crous P."/>
            <person name="Grigoriev I."/>
        </authorList>
    </citation>
    <scope>NUCLEOTIDE SEQUENCE</scope>
    <source>
        <strain evidence="3">CBS 130266</strain>
    </source>
</reference>
<dbReference type="OrthoDB" id="3927985at2759"/>
<dbReference type="EMBL" id="MU007052">
    <property type="protein sequence ID" value="KAF2428845.1"/>
    <property type="molecule type" value="Genomic_DNA"/>
</dbReference>
<organism evidence="3 4">
    <name type="scientific">Tothia fuscella</name>
    <dbReference type="NCBI Taxonomy" id="1048955"/>
    <lineage>
        <taxon>Eukaryota</taxon>
        <taxon>Fungi</taxon>
        <taxon>Dikarya</taxon>
        <taxon>Ascomycota</taxon>
        <taxon>Pezizomycotina</taxon>
        <taxon>Dothideomycetes</taxon>
        <taxon>Pleosporomycetidae</taxon>
        <taxon>Venturiales</taxon>
        <taxon>Cylindrosympodiaceae</taxon>
        <taxon>Tothia</taxon>
    </lineage>
</organism>
<evidence type="ECO:0000313" key="4">
    <source>
        <dbReference type="Proteomes" id="UP000800235"/>
    </source>
</evidence>
<feature type="coiled-coil region" evidence="1">
    <location>
        <begin position="11"/>
        <end position="59"/>
    </location>
</feature>
<keyword evidence="4" id="KW-1185">Reference proteome</keyword>
<accession>A0A9P4NN41</accession>
<proteinExistence type="predicted"/>
<evidence type="ECO:0000313" key="3">
    <source>
        <dbReference type="EMBL" id="KAF2428845.1"/>
    </source>
</evidence>
<feature type="compositionally biased region" description="Basic and acidic residues" evidence="2">
    <location>
        <begin position="88"/>
        <end position="97"/>
    </location>
</feature>
<dbReference type="Proteomes" id="UP000800235">
    <property type="component" value="Unassembled WGS sequence"/>
</dbReference>